<comment type="similarity">
    <text evidence="6">Belongs to the tRNA(Ile)-lysidine synthase family.</text>
</comment>
<comment type="caution">
    <text evidence="6">Lacks conserved residue(s) required for the propagation of feature annotation.</text>
</comment>
<evidence type="ECO:0000256" key="4">
    <source>
        <dbReference type="ARBA" id="ARBA00022840"/>
    </source>
</evidence>
<dbReference type="EMBL" id="UFVD01000001">
    <property type="protein sequence ID" value="SUX10404.1"/>
    <property type="molecule type" value="Genomic_DNA"/>
</dbReference>
<accession>A0A381DI69</accession>
<keyword evidence="4" id="KW-0067">ATP-binding</keyword>
<organism evidence="8 9">
    <name type="scientific">Campylobacter sputorum subsp. sputorum</name>
    <dbReference type="NCBI Taxonomy" id="32024"/>
    <lineage>
        <taxon>Bacteria</taxon>
        <taxon>Pseudomonadati</taxon>
        <taxon>Campylobacterota</taxon>
        <taxon>Epsilonproteobacteria</taxon>
        <taxon>Campylobacterales</taxon>
        <taxon>Campylobacteraceae</taxon>
        <taxon>Campylobacter</taxon>
    </lineage>
</organism>
<keyword evidence="2 6" id="KW-0819">tRNA processing</keyword>
<evidence type="ECO:0000313" key="8">
    <source>
        <dbReference type="EMBL" id="SUX10404.1"/>
    </source>
</evidence>
<evidence type="ECO:0000256" key="6">
    <source>
        <dbReference type="HAMAP-Rule" id="MF_01161"/>
    </source>
</evidence>
<dbReference type="Proteomes" id="UP000254920">
    <property type="component" value="Unassembled WGS sequence"/>
</dbReference>
<dbReference type="STRING" id="32024.GCA_000788295_00723"/>
<comment type="catalytic activity">
    <reaction evidence="5 6">
        <text>cytidine(34) in tRNA(Ile2) + L-lysine + ATP = lysidine(34) in tRNA(Ile2) + AMP + diphosphate + H(+)</text>
        <dbReference type="Rhea" id="RHEA:43744"/>
        <dbReference type="Rhea" id="RHEA-COMP:10625"/>
        <dbReference type="Rhea" id="RHEA-COMP:10670"/>
        <dbReference type="ChEBI" id="CHEBI:15378"/>
        <dbReference type="ChEBI" id="CHEBI:30616"/>
        <dbReference type="ChEBI" id="CHEBI:32551"/>
        <dbReference type="ChEBI" id="CHEBI:33019"/>
        <dbReference type="ChEBI" id="CHEBI:82748"/>
        <dbReference type="ChEBI" id="CHEBI:83665"/>
        <dbReference type="ChEBI" id="CHEBI:456215"/>
        <dbReference type="EC" id="6.3.4.19"/>
    </reaction>
</comment>
<reference evidence="8 9" key="1">
    <citation type="submission" date="2018-06" db="EMBL/GenBank/DDBJ databases">
        <authorList>
            <consortium name="Pathogen Informatics"/>
            <person name="Doyle S."/>
        </authorList>
    </citation>
    <scope>NUCLEOTIDE SEQUENCE [LARGE SCALE GENOMIC DNA]</scope>
    <source>
        <strain evidence="8 9">NCTC12475</strain>
    </source>
</reference>
<dbReference type="PANTHER" id="PTHR43033">
    <property type="entry name" value="TRNA(ILE)-LYSIDINE SYNTHASE-RELATED"/>
    <property type="match status" value="1"/>
</dbReference>
<comment type="function">
    <text evidence="6">Ligates lysine onto the cytidine present at position 34 of the AUA codon-specific tRNA(Ile) that contains the anticodon CAU, in an ATP-dependent manner. Cytidine is converted to lysidine, thus changing the amino acid specificity of the tRNA from methionine to isoleucine.</text>
</comment>
<dbReference type="HAMAP" id="MF_01161">
    <property type="entry name" value="tRNA_Ile_lys_synt"/>
    <property type="match status" value="1"/>
</dbReference>
<keyword evidence="1 6" id="KW-0436">Ligase</keyword>
<evidence type="ECO:0000256" key="1">
    <source>
        <dbReference type="ARBA" id="ARBA00022598"/>
    </source>
</evidence>
<feature type="domain" description="tRNA(Ile)-lysidine/2-thiocytidine synthase N-terminal" evidence="7">
    <location>
        <begin position="13"/>
        <end position="188"/>
    </location>
</feature>
<keyword evidence="6" id="KW-0963">Cytoplasm</keyword>
<gene>
    <name evidence="6 8" type="primary">tilS</name>
    <name evidence="8" type="ORF">NCTC12475_00594</name>
</gene>
<dbReference type="CDD" id="cd01992">
    <property type="entry name" value="TilS_N"/>
    <property type="match status" value="1"/>
</dbReference>
<keyword evidence="3" id="KW-0547">Nucleotide-binding</keyword>
<evidence type="ECO:0000256" key="5">
    <source>
        <dbReference type="ARBA" id="ARBA00048539"/>
    </source>
</evidence>
<dbReference type="Pfam" id="PF01171">
    <property type="entry name" value="ATP_bind_3"/>
    <property type="match status" value="1"/>
</dbReference>
<dbReference type="GO" id="GO:0032267">
    <property type="term" value="F:tRNA(Ile)-lysidine synthase activity"/>
    <property type="evidence" value="ECO:0007669"/>
    <property type="project" value="UniProtKB-EC"/>
</dbReference>
<dbReference type="AlphaFoldDB" id="A0A381DI69"/>
<name>A0A381DI69_9BACT</name>
<evidence type="ECO:0000259" key="7">
    <source>
        <dbReference type="Pfam" id="PF01171"/>
    </source>
</evidence>
<protein>
    <recommendedName>
        <fullName evidence="6">tRNA(Ile)-lysidine synthase</fullName>
        <ecNumber evidence="6">6.3.4.19</ecNumber>
    </recommendedName>
    <alternativeName>
        <fullName evidence="6">tRNA(Ile)-2-lysyl-cytidine synthase</fullName>
    </alternativeName>
    <alternativeName>
        <fullName evidence="6">tRNA(Ile)-lysidine synthetase</fullName>
    </alternativeName>
</protein>
<dbReference type="InterPro" id="IPR012094">
    <property type="entry name" value="tRNA_Ile_lys_synt"/>
</dbReference>
<dbReference type="EC" id="6.3.4.19" evidence="6"/>
<proteinExistence type="inferred from homology"/>
<dbReference type="RefSeq" id="WP_309543844.1">
    <property type="nucleotide sequence ID" value="NZ_CP043427.1"/>
</dbReference>
<evidence type="ECO:0000256" key="2">
    <source>
        <dbReference type="ARBA" id="ARBA00022694"/>
    </source>
</evidence>
<dbReference type="GO" id="GO:0005524">
    <property type="term" value="F:ATP binding"/>
    <property type="evidence" value="ECO:0007669"/>
    <property type="project" value="UniProtKB-KW"/>
</dbReference>
<dbReference type="InterPro" id="IPR011063">
    <property type="entry name" value="TilS/TtcA_N"/>
</dbReference>
<dbReference type="InterPro" id="IPR014729">
    <property type="entry name" value="Rossmann-like_a/b/a_fold"/>
</dbReference>
<evidence type="ECO:0000256" key="3">
    <source>
        <dbReference type="ARBA" id="ARBA00022741"/>
    </source>
</evidence>
<dbReference type="Gene3D" id="3.40.50.620">
    <property type="entry name" value="HUPs"/>
    <property type="match status" value="1"/>
</dbReference>
<comment type="subcellular location">
    <subcellularLocation>
        <location evidence="6">Cytoplasm</location>
    </subcellularLocation>
</comment>
<dbReference type="GO" id="GO:0006400">
    <property type="term" value="P:tRNA modification"/>
    <property type="evidence" value="ECO:0007669"/>
    <property type="project" value="UniProtKB-UniRule"/>
</dbReference>
<dbReference type="GO" id="GO:0005737">
    <property type="term" value="C:cytoplasm"/>
    <property type="evidence" value="ECO:0007669"/>
    <property type="project" value="UniProtKB-SubCell"/>
</dbReference>
<keyword evidence="9" id="KW-1185">Reference proteome</keyword>
<evidence type="ECO:0000313" key="9">
    <source>
        <dbReference type="Proteomes" id="UP000254920"/>
    </source>
</evidence>
<dbReference type="InterPro" id="IPR012795">
    <property type="entry name" value="tRNA_Ile_lys_synt_N"/>
</dbReference>
<dbReference type="GeneID" id="93091034"/>
<dbReference type="NCBIfam" id="TIGR02432">
    <property type="entry name" value="lysidine_TilS_N"/>
    <property type="match status" value="1"/>
</dbReference>
<dbReference type="PANTHER" id="PTHR43033:SF1">
    <property type="entry name" value="TRNA(ILE)-LYSIDINE SYNTHASE-RELATED"/>
    <property type="match status" value="1"/>
</dbReference>
<dbReference type="SUPFAM" id="SSF52402">
    <property type="entry name" value="Adenine nucleotide alpha hydrolases-like"/>
    <property type="match status" value="1"/>
</dbReference>
<sequence length="323" mass="38074">MLKNIDILKNEKNLLAFSHGSDSTALFYILENASINFDLAFVNYKTRKQSDEEENSARELADKFNKKIFIKVVKLDLQSSSNFEKHARDIRWNFFEELALKFGYKNIITAHQLNDKFEWFLMQFSKGAGLNELLGMQKIDKKEHFNIIRPLLDVSKQEILNFLKDNNIHFFHDSSNDNVKFKRNFIRSKFSDEFIKLYANGLKKSFCILQNDAKNLKSELVFRKYDLFIIKNDECFLRGIDKCLKKLGYVISENQRKNITQSCVIGGKFAICKNEKYIFICPFLSVKMDKKFKEICRVLRVPSKIRPYLFAKEINPNNLKNFL</sequence>